<comment type="catalytic activity">
    <reaction evidence="1">
        <text>Endonucleolytic cleavage to 5'-phosphomonoester.</text>
        <dbReference type="EC" id="3.1.26.4"/>
    </reaction>
</comment>
<evidence type="ECO:0000313" key="18">
    <source>
        <dbReference type="Proteomes" id="UP001378960"/>
    </source>
</evidence>
<dbReference type="GO" id="GO:0015074">
    <property type="term" value="P:DNA integration"/>
    <property type="evidence" value="ECO:0007669"/>
    <property type="project" value="InterPro"/>
</dbReference>
<evidence type="ECO:0000256" key="15">
    <source>
        <dbReference type="SAM" id="MobiDB-lite"/>
    </source>
</evidence>
<dbReference type="PANTHER" id="PTHR37984:SF5">
    <property type="entry name" value="PROTEIN NYNRIN-LIKE"/>
    <property type="match status" value="1"/>
</dbReference>
<feature type="compositionally biased region" description="Low complexity" evidence="15">
    <location>
        <begin position="184"/>
        <end position="196"/>
    </location>
</feature>
<comment type="caution">
    <text evidence="17">The sequence shown here is derived from an EMBL/GenBank/DDBJ whole genome shotgun (WGS) entry which is preliminary data.</text>
</comment>
<evidence type="ECO:0000256" key="10">
    <source>
        <dbReference type="ARBA" id="ARBA00022884"/>
    </source>
</evidence>
<keyword evidence="12" id="KW-0539">Nucleus</keyword>
<evidence type="ECO:0000256" key="9">
    <source>
        <dbReference type="ARBA" id="ARBA00022801"/>
    </source>
</evidence>
<evidence type="ECO:0000256" key="12">
    <source>
        <dbReference type="ARBA" id="ARBA00023242"/>
    </source>
</evidence>
<organism evidence="17 18">
    <name type="scientific">Pichia kluyveri</name>
    <name type="common">Yeast</name>
    <dbReference type="NCBI Taxonomy" id="36015"/>
    <lineage>
        <taxon>Eukaryota</taxon>
        <taxon>Fungi</taxon>
        <taxon>Dikarya</taxon>
        <taxon>Ascomycota</taxon>
        <taxon>Saccharomycotina</taxon>
        <taxon>Pichiomycetes</taxon>
        <taxon>Pichiales</taxon>
        <taxon>Pichiaceae</taxon>
        <taxon>Pichia</taxon>
    </lineage>
</organism>
<dbReference type="Pfam" id="PF17917">
    <property type="entry name" value="RT_RNaseH"/>
    <property type="match status" value="1"/>
</dbReference>
<evidence type="ECO:0000256" key="7">
    <source>
        <dbReference type="ARBA" id="ARBA00022722"/>
    </source>
</evidence>
<evidence type="ECO:0000259" key="16">
    <source>
        <dbReference type="PROSITE" id="PS50994"/>
    </source>
</evidence>
<protein>
    <recommendedName>
        <fullName evidence="16">Integrase catalytic domain-containing protein</fullName>
    </recommendedName>
</protein>
<evidence type="ECO:0000256" key="6">
    <source>
        <dbReference type="ARBA" id="ARBA00022695"/>
    </source>
</evidence>
<dbReference type="GO" id="GO:0005634">
    <property type="term" value="C:nucleus"/>
    <property type="evidence" value="ECO:0007669"/>
    <property type="project" value="UniProtKB-SubCell"/>
</dbReference>
<keyword evidence="8" id="KW-0255">Endonuclease</keyword>
<keyword evidence="6" id="KW-0548">Nucleotidyltransferase</keyword>
<feature type="region of interest" description="Disordered" evidence="15">
    <location>
        <begin position="182"/>
        <end position="205"/>
    </location>
</feature>
<proteinExistence type="predicted"/>
<dbReference type="CDD" id="cd09274">
    <property type="entry name" value="RNase_HI_RT_Ty3"/>
    <property type="match status" value="1"/>
</dbReference>
<accession>A0AAV5R6G9</accession>
<gene>
    <name evidence="17" type="ORF">DAPK24_030130</name>
</gene>
<keyword evidence="11" id="KW-0695">RNA-directed DNA polymerase</keyword>
<dbReference type="GO" id="GO:0004523">
    <property type="term" value="F:RNA-DNA hybrid ribonuclease activity"/>
    <property type="evidence" value="ECO:0007669"/>
    <property type="project" value="UniProtKB-EC"/>
</dbReference>
<dbReference type="Gene3D" id="3.30.420.10">
    <property type="entry name" value="Ribonuclease H-like superfamily/Ribonuclease H"/>
    <property type="match status" value="1"/>
</dbReference>
<evidence type="ECO:0000313" key="17">
    <source>
        <dbReference type="EMBL" id="GMM46438.1"/>
    </source>
</evidence>
<dbReference type="InterPro" id="IPR036397">
    <property type="entry name" value="RNaseH_sf"/>
</dbReference>
<sequence length="592" mass="67320">MQSKNSSTSQKTSTSSISNDILIKNFNMIKQLLKDSVGLQLFNPKETVYIYTDASDKGAGGLIFQVDKNNNKRFVPISFFSKSFTPTQSRYSTLERELLGILLALTSNYLLLSDEIIVYTDHQALVSISKKNSMLNPRILKFLETLSTYPLTIKYTLGKTNPADFLSRFSLDSQKTYDLNTVESSSSSSSSALSSSIPLSKQTSSDDLEYTPPLFTVFEKCLSLSEKSLLQLKDAMLNNTVGSLHPRIKKFSKHFTIIDSVLYFISQPHLLKVVSTAEFTTFCLEKHHKYHGSPKVILELAAEIRSLLLYTPSIGQVWHIDFIGPLLDVSFYFDNNGISHFQYVLVAVEYVSGYCVAFPVVYQTSETVVSFLVNLTRYFPCPKEIVSDNGTPFTAEATQDFAKTFNLKRHFSSKYYPQANSRVEKVNGLIKKVLKSVDPTMANWPIYVFRAVNVYNNSTTIFDTSPSQLLFGYSSFDKTEDAEISKYVKELFNDKQFHVNMIDAVILQLEKKDDREKERKSLVNKRFIARQNLKLLNDPKANHNTYSVGEYVQTKKLAKHHKTDPNFEGPFVISEMLDKNSYKITVHPVKRH</sequence>
<feature type="domain" description="Integrase catalytic" evidence="16">
    <location>
        <begin position="308"/>
        <end position="474"/>
    </location>
</feature>
<comment type="function">
    <text evidence="13">Reverse transcriptase/ribonuclease H (RT) is a multifunctional enzyme that catalyzes the conversion of the retro-elements RNA genome into dsDNA within the VLP. The enzyme displays a DNA polymerase activity that can copy either DNA or RNA templates, and a ribonuclease H (RNase H) activity that cleaves the RNA strand of RNA-DNA heteroduplexes during plus-strand synthesis and hydrolyzes RNA primers. The conversion leads to a linear dsDNA copy of the retrotransposon that includes long terminal repeats (LTRs) at both ends.</text>
</comment>
<evidence type="ECO:0000256" key="13">
    <source>
        <dbReference type="ARBA" id="ARBA00025590"/>
    </source>
</evidence>
<dbReference type="GO" id="GO:0005737">
    <property type="term" value="C:cytoplasm"/>
    <property type="evidence" value="ECO:0007669"/>
    <property type="project" value="UniProtKB-SubCell"/>
</dbReference>
<dbReference type="InterPro" id="IPR041373">
    <property type="entry name" value="RT_RNaseH"/>
</dbReference>
<dbReference type="InterPro" id="IPR012337">
    <property type="entry name" value="RNaseH-like_sf"/>
</dbReference>
<evidence type="ECO:0000256" key="4">
    <source>
        <dbReference type="ARBA" id="ARBA00022490"/>
    </source>
</evidence>
<dbReference type="Proteomes" id="UP001378960">
    <property type="component" value="Unassembled WGS sequence"/>
</dbReference>
<dbReference type="SUPFAM" id="SSF53098">
    <property type="entry name" value="Ribonuclease H-like"/>
    <property type="match status" value="1"/>
</dbReference>
<dbReference type="PANTHER" id="PTHR37984">
    <property type="entry name" value="PROTEIN CBG26694"/>
    <property type="match status" value="1"/>
</dbReference>
<comment type="subcellular location">
    <subcellularLocation>
        <location evidence="3">Cytoplasm</location>
    </subcellularLocation>
    <subcellularLocation>
        <location evidence="2">Nucleus</location>
    </subcellularLocation>
</comment>
<evidence type="ECO:0000256" key="1">
    <source>
        <dbReference type="ARBA" id="ARBA00000077"/>
    </source>
</evidence>
<dbReference type="GO" id="GO:0003964">
    <property type="term" value="F:RNA-directed DNA polymerase activity"/>
    <property type="evidence" value="ECO:0007669"/>
    <property type="project" value="UniProtKB-KW"/>
</dbReference>
<evidence type="ECO:0000256" key="2">
    <source>
        <dbReference type="ARBA" id="ARBA00004123"/>
    </source>
</evidence>
<keyword evidence="9" id="KW-0378">Hydrolase</keyword>
<dbReference type="Pfam" id="PF00665">
    <property type="entry name" value="rve"/>
    <property type="match status" value="1"/>
</dbReference>
<keyword evidence="4" id="KW-0963">Cytoplasm</keyword>
<name>A0AAV5R6G9_PICKL</name>
<dbReference type="GO" id="GO:0003723">
    <property type="term" value="F:RNA binding"/>
    <property type="evidence" value="ECO:0007669"/>
    <property type="project" value="UniProtKB-KW"/>
</dbReference>
<keyword evidence="18" id="KW-1185">Reference proteome</keyword>
<dbReference type="InterPro" id="IPR050951">
    <property type="entry name" value="Retrovirus_Pol_polyprotein"/>
</dbReference>
<dbReference type="InterPro" id="IPR001584">
    <property type="entry name" value="Integrase_cat-core"/>
</dbReference>
<keyword evidence="5" id="KW-0808">Transferase</keyword>
<keyword evidence="7" id="KW-0540">Nuclease</keyword>
<evidence type="ECO:0000256" key="8">
    <source>
        <dbReference type="ARBA" id="ARBA00022759"/>
    </source>
</evidence>
<dbReference type="SUPFAM" id="SSF56672">
    <property type="entry name" value="DNA/RNA polymerases"/>
    <property type="match status" value="1"/>
</dbReference>
<dbReference type="AlphaFoldDB" id="A0AAV5R6G9"/>
<comment type="function">
    <text evidence="14">Integrase (IN) targets the VLP to the nucleus, where a subparticle preintegration complex (PIC) containing at least integrase and the newly synthesized dsDNA copy of the retrotransposon must transit the nuclear membrane. Once in the nucleus, integrase performs the integration of the dsDNA into the host genome.</text>
</comment>
<evidence type="ECO:0000256" key="3">
    <source>
        <dbReference type="ARBA" id="ARBA00004496"/>
    </source>
</evidence>
<dbReference type="EMBL" id="BTGB01000003">
    <property type="protein sequence ID" value="GMM46438.1"/>
    <property type="molecule type" value="Genomic_DNA"/>
</dbReference>
<evidence type="ECO:0000256" key="11">
    <source>
        <dbReference type="ARBA" id="ARBA00022918"/>
    </source>
</evidence>
<dbReference type="InterPro" id="IPR043502">
    <property type="entry name" value="DNA/RNA_pol_sf"/>
</dbReference>
<keyword evidence="10" id="KW-0694">RNA-binding</keyword>
<reference evidence="17 18" key="1">
    <citation type="journal article" date="2023" name="Elife">
        <title>Identification of key yeast species and microbe-microbe interactions impacting larval growth of Drosophila in the wild.</title>
        <authorList>
            <person name="Mure A."/>
            <person name="Sugiura Y."/>
            <person name="Maeda R."/>
            <person name="Honda K."/>
            <person name="Sakurai N."/>
            <person name="Takahashi Y."/>
            <person name="Watada M."/>
            <person name="Katoh T."/>
            <person name="Gotoh A."/>
            <person name="Gotoh Y."/>
            <person name="Taniguchi I."/>
            <person name="Nakamura K."/>
            <person name="Hayashi T."/>
            <person name="Katayama T."/>
            <person name="Uemura T."/>
            <person name="Hattori Y."/>
        </authorList>
    </citation>
    <scope>NUCLEOTIDE SEQUENCE [LARGE SCALE GENOMIC DNA]</scope>
    <source>
        <strain evidence="17 18">PK-24</strain>
    </source>
</reference>
<dbReference type="PROSITE" id="PS50994">
    <property type="entry name" value="INTEGRASE"/>
    <property type="match status" value="1"/>
</dbReference>
<evidence type="ECO:0000256" key="14">
    <source>
        <dbReference type="ARBA" id="ARBA00025615"/>
    </source>
</evidence>
<evidence type="ECO:0000256" key="5">
    <source>
        <dbReference type="ARBA" id="ARBA00022679"/>
    </source>
</evidence>